<sequence length="115" mass="12978">MDRLQLNLSGVLVHLSFDIMRPACGIASAAGHKPISGFSKAKTRIDRIVGFSDWTYHDICRTVVTELARRKVLQEHIDRVLGHEVGGIQGTYNLYSYHDEKREALALWGAEWANK</sequence>
<dbReference type="RefSeq" id="WP_342849202.1">
    <property type="nucleotide sequence ID" value="NZ_JBBMQO010000009.1"/>
</dbReference>
<dbReference type="EMBL" id="JBBMQO010000009">
    <property type="protein sequence ID" value="MEM5502999.1"/>
    <property type="molecule type" value="Genomic_DNA"/>
</dbReference>
<dbReference type="InterPro" id="IPR011010">
    <property type="entry name" value="DNA_brk_join_enz"/>
</dbReference>
<evidence type="ECO:0000313" key="1">
    <source>
        <dbReference type="EMBL" id="MEM5502999.1"/>
    </source>
</evidence>
<name>A0ABU9TA47_9HYPH</name>
<comment type="caution">
    <text evidence="1">The sequence shown here is derived from an EMBL/GenBank/DDBJ whole genome shotgun (WGS) entry which is preliminary data.</text>
</comment>
<keyword evidence="2" id="KW-1185">Reference proteome</keyword>
<reference evidence="1 2" key="1">
    <citation type="submission" date="2024-03" db="EMBL/GenBank/DDBJ databases">
        <title>Community enrichment and isolation of bacterial strains for fucoidan degradation.</title>
        <authorList>
            <person name="Sichert A."/>
        </authorList>
    </citation>
    <scope>NUCLEOTIDE SEQUENCE [LARGE SCALE GENOMIC DNA]</scope>
    <source>
        <strain evidence="1 2">AS62</strain>
    </source>
</reference>
<accession>A0ABU9TA47</accession>
<evidence type="ECO:0000313" key="2">
    <source>
        <dbReference type="Proteomes" id="UP001477870"/>
    </source>
</evidence>
<evidence type="ECO:0008006" key="3">
    <source>
        <dbReference type="Google" id="ProtNLM"/>
    </source>
</evidence>
<dbReference type="SUPFAM" id="SSF56349">
    <property type="entry name" value="DNA breaking-rejoining enzymes"/>
    <property type="match status" value="1"/>
</dbReference>
<gene>
    <name evidence="1" type="ORF">WNY59_15530</name>
</gene>
<dbReference type="Proteomes" id="UP001477870">
    <property type="component" value="Unassembled WGS sequence"/>
</dbReference>
<protein>
    <recommendedName>
        <fullName evidence="3">Integrase</fullName>
    </recommendedName>
</protein>
<organism evidence="1 2">
    <name type="scientific">Ahrensia kielensis</name>
    <dbReference type="NCBI Taxonomy" id="76980"/>
    <lineage>
        <taxon>Bacteria</taxon>
        <taxon>Pseudomonadati</taxon>
        <taxon>Pseudomonadota</taxon>
        <taxon>Alphaproteobacteria</taxon>
        <taxon>Hyphomicrobiales</taxon>
        <taxon>Ahrensiaceae</taxon>
        <taxon>Ahrensia</taxon>
    </lineage>
</organism>
<proteinExistence type="predicted"/>